<evidence type="ECO:0000313" key="3">
    <source>
        <dbReference type="Proteomes" id="UP000008744"/>
    </source>
</evidence>
<protein>
    <submittedName>
        <fullName evidence="2">GL15321</fullName>
    </submittedName>
</protein>
<reference evidence="2 3" key="1">
    <citation type="journal article" date="2007" name="Nature">
        <title>Evolution of genes and genomes on the Drosophila phylogeny.</title>
        <authorList>
            <consortium name="Drosophila 12 Genomes Consortium"/>
            <person name="Clark A.G."/>
            <person name="Eisen M.B."/>
            <person name="Smith D.R."/>
            <person name="Bergman C.M."/>
            <person name="Oliver B."/>
            <person name="Markow T.A."/>
            <person name="Kaufman T.C."/>
            <person name="Kellis M."/>
            <person name="Gelbart W."/>
            <person name="Iyer V.N."/>
            <person name="Pollard D.A."/>
            <person name="Sackton T.B."/>
            <person name="Larracuente A.M."/>
            <person name="Singh N.D."/>
            <person name="Abad J.P."/>
            <person name="Abt D.N."/>
            <person name="Adryan B."/>
            <person name="Aguade M."/>
            <person name="Akashi H."/>
            <person name="Anderson W.W."/>
            <person name="Aquadro C.F."/>
            <person name="Ardell D.H."/>
            <person name="Arguello R."/>
            <person name="Artieri C.G."/>
            <person name="Barbash D.A."/>
            <person name="Barker D."/>
            <person name="Barsanti P."/>
            <person name="Batterham P."/>
            <person name="Batzoglou S."/>
            <person name="Begun D."/>
            <person name="Bhutkar A."/>
            <person name="Blanco E."/>
            <person name="Bosak S.A."/>
            <person name="Bradley R.K."/>
            <person name="Brand A.D."/>
            <person name="Brent M.R."/>
            <person name="Brooks A.N."/>
            <person name="Brown R.H."/>
            <person name="Butlin R.K."/>
            <person name="Caggese C."/>
            <person name="Calvi B.R."/>
            <person name="Bernardo de Carvalho A."/>
            <person name="Caspi A."/>
            <person name="Castrezana S."/>
            <person name="Celniker S.E."/>
            <person name="Chang J.L."/>
            <person name="Chapple C."/>
            <person name="Chatterji S."/>
            <person name="Chinwalla A."/>
            <person name="Civetta A."/>
            <person name="Clifton S.W."/>
            <person name="Comeron J.M."/>
            <person name="Costello J.C."/>
            <person name="Coyne J.A."/>
            <person name="Daub J."/>
            <person name="David R.G."/>
            <person name="Delcher A.L."/>
            <person name="Delehaunty K."/>
            <person name="Do C.B."/>
            <person name="Ebling H."/>
            <person name="Edwards K."/>
            <person name="Eickbush T."/>
            <person name="Evans J.D."/>
            <person name="Filipski A."/>
            <person name="Findeiss S."/>
            <person name="Freyhult E."/>
            <person name="Fulton L."/>
            <person name="Fulton R."/>
            <person name="Garcia A.C."/>
            <person name="Gardiner A."/>
            <person name="Garfield D.A."/>
            <person name="Garvin B.E."/>
            <person name="Gibson G."/>
            <person name="Gilbert D."/>
            <person name="Gnerre S."/>
            <person name="Godfrey J."/>
            <person name="Good R."/>
            <person name="Gotea V."/>
            <person name="Gravely B."/>
            <person name="Greenberg A.J."/>
            <person name="Griffiths-Jones S."/>
            <person name="Gross S."/>
            <person name="Guigo R."/>
            <person name="Gustafson E.A."/>
            <person name="Haerty W."/>
            <person name="Hahn M.W."/>
            <person name="Halligan D.L."/>
            <person name="Halpern A.L."/>
            <person name="Halter G.M."/>
            <person name="Han M.V."/>
            <person name="Heger A."/>
            <person name="Hillier L."/>
            <person name="Hinrichs A.S."/>
            <person name="Holmes I."/>
            <person name="Hoskins R.A."/>
            <person name="Hubisz M.J."/>
            <person name="Hultmark D."/>
            <person name="Huntley M.A."/>
            <person name="Jaffe D.B."/>
            <person name="Jagadeeshan S."/>
            <person name="Jeck W.R."/>
            <person name="Johnson J."/>
            <person name="Jones C.D."/>
            <person name="Jordan W.C."/>
            <person name="Karpen G.H."/>
            <person name="Kataoka E."/>
            <person name="Keightley P.D."/>
            <person name="Kheradpour P."/>
            <person name="Kirkness E.F."/>
            <person name="Koerich L.B."/>
            <person name="Kristiansen K."/>
            <person name="Kudrna D."/>
            <person name="Kulathinal R.J."/>
            <person name="Kumar S."/>
            <person name="Kwok R."/>
            <person name="Lander E."/>
            <person name="Langley C.H."/>
            <person name="Lapoint R."/>
            <person name="Lazzaro B.P."/>
            <person name="Lee S.J."/>
            <person name="Levesque L."/>
            <person name="Li R."/>
            <person name="Lin C.F."/>
            <person name="Lin M.F."/>
            <person name="Lindblad-Toh K."/>
            <person name="Llopart A."/>
            <person name="Long M."/>
            <person name="Low L."/>
            <person name="Lozovsky E."/>
            <person name="Lu J."/>
            <person name="Luo M."/>
            <person name="Machado C.A."/>
            <person name="Makalowski W."/>
            <person name="Marzo M."/>
            <person name="Matsuda M."/>
            <person name="Matzkin L."/>
            <person name="McAllister B."/>
            <person name="McBride C.S."/>
            <person name="McKernan B."/>
            <person name="McKernan K."/>
            <person name="Mendez-Lago M."/>
            <person name="Minx P."/>
            <person name="Mollenhauer M.U."/>
            <person name="Montooth K."/>
            <person name="Mount S.M."/>
            <person name="Mu X."/>
            <person name="Myers E."/>
            <person name="Negre B."/>
            <person name="Newfeld S."/>
            <person name="Nielsen R."/>
            <person name="Noor M.A."/>
            <person name="O'Grady P."/>
            <person name="Pachter L."/>
            <person name="Papaceit M."/>
            <person name="Parisi M.J."/>
            <person name="Parisi M."/>
            <person name="Parts L."/>
            <person name="Pedersen J.S."/>
            <person name="Pesole G."/>
            <person name="Phillippy A.M."/>
            <person name="Ponting C.P."/>
            <person name="Pop M."/>
            <person name="Porcelli D."/>
            <person name="Powell J.R."/>
            <person name="Prohaska S."/>
            <person name="Pruitt K."/>
            <person name="Puig M."/>
            <person name="Quesneville H."/>
            <person name="Ram K.R."/>
            <person name="Rand D."/>
            <person name="Rasmussen M.D."/>
            <person name="Reed L.K."/>
            <person name="Reenan R."/>
            <person name="Reily A."/>
            <person name="Remington K.A."/>
            <person name="Rieger T.T."/>
            <person name="Ritchie M.G."/>
            <person name="Robin C."/>
            <person name="Rogers Y.H."/>
            <person name="Rohde C."/>
            <person name="Rozas J."/>
            <person name="Rubenfield M.J."/>
            <person name="Ruiz A."/>
            <person name="Russo S."/>
            <person name="Salzberg S.L."/>
            <person name="Sanchez-Gracia A."/>
            <person name="Saranga D.J."/>
            <person name="Sato H."/>
            <person name="Schaeffer S.W."/>
            <person name="Schatz M.C."/>
            <person name="Schlenke T."/>
            <person name="Schwartz R."/>
            <person name="Segarra C."/>
            <person name="Singh R.S."/>
            <person name="Sirot L."/>
            <person name="Sirota M."/>
            <person name="Sisneros N.B."/>
            <person name="Smith C.D."/>
            <person name="Smith T.F."/>
            <person name="Spieth J."/>
            <person name="Stage D.E."/>
            <person name="Stark A."/>
            <person name="Stephan W."/>
            <person name="Strausberg R.L."/>
            <person name="Strempel S."/>
            <person name="Sturgill D."/>
            <person name="Sutton G."/>
            <person name="Sutton G.G."/>
            <person name="Tao W."/>
            <person name="Teichmann S."/>
            <person name="Tobari Y.N."/>
            <person name="Tomimura Y."/>
            <person name="Tsolas J.M."/>
            <person name="Valente V.L."/>
            <person name="Venter E."/>
            <person name="Venter J.C."/>
            <person name="Vicario S."/>
            <person name="Vieira F.G."/>
            <person name="Vilella A.J."/>
            <person name="Villasante A."/>
            <person name="Walenz B."/>
            <person name="Wang J."/>
            <person name="Wasserman M."/>
            <person name="Watts T."/>
            <person name="Wilson D."/>
            <person name="Wilson R.K."/>
            <person name="Wing R.A."/>
            <person name="Wolfner M.F."/>
            <person name="Wong A."/>
            <person name="Wong G.K."/>
            <person name="Wu C.I."/>
            <person name="Wu G."/>
            <person name="Yamamoto D."/>
            <person name="Yang H.P."/>
            <person name="Yang S.P."/>
            <person name="Yorke J.A."/>
            <person name="Yoshida K."/>
            <person name="Zdobnov E."/>
            <person name="Zhang P."/>
            <person name="Zhang Y."/>
            <person name="Zimin A.V."/>
            <person name="Baldwin J."/>
            <person name="Abdouelleil A."/>
            <person name="Abdulkadir J."/>
            <person name="Abebe A."/>
            <person name="Abera B."/>
            <person name="Abreu J."/>
            <person name="Acer S.C."/>
            <person name="Aftuck L."/>
            <person name="Alexander A."/>
            <person name="An P."/>
            <person name="Anderson E."/>
            <person name="Anderson S."/>
            <person name="Arachi H."/>
            <person name="Azer M."/>
            <person name="Bachantsang P."/>
            <person name="Barry A."/>
            <person name="Bayul T."/>
            <person name="Berlin A."/>
            <person name="Bessette D."/>
            <person name="Bloom T."/>
            <person name="Blye J."/>
            <person name="Boguslavskiy L."/>
            <person name="Bonnet C."/>
            <person name="Boukhgalter B."/>
            <person name="Bourzgui I."/>
            <person name="Brown A."/>
            <person name="Cahill P."/>
            <person name="Channer S."/>
            <person name="Cheshatsang Y."/>
            <person name="Chuda L."/>
            <person name="Citroen M."/>
            <person name="Collymore A."/>
            <person name="Cooke P."/>
            <person name="Costello M."/>
            <person name="D'Aco K."/>
            <person name="Daza R."/>
            <person name="De Haan G."/>
            <person name="DeGray S."/>
            <person name="DeMaso C."/>
            <person name="Dhargay N."/>
            <person name="Dooley K."/>
            <person name="Dooley E."/>
            <person name="Doricent M."/>
            <person name="Dorje P."/>
            <person name="Dorjee K."/>
            <person name="Dupes A."/>
            <person name="Elong R."/>
            <person name="Falk J."/>
            <person name="Farina A."/>
            <person name="Faro S."/>
            <person name="Ferguson D."/>
            <person name="Fisher S."/>
            <person name="Foley C.D."/>
            <person name="Franke A."/>
            <person name="Friedrich D."/>
            <person name="Gadbois L."/>
            <person name="Gearin G."/>
            <person name="Gearin C.R."/>
            <person name="Giannoukos G."/>
            <person name="Goode T."/>
            <person name="Graham J."/>
            <person name="Grandbois E."/>
            <person name="Grewal S."/>
            <person name="Gyaltsen K."/>
            <person name="Hafez N."/>
            <person name="Hagos B."/>
            <person name="Hall J."/>
            <person name="Henson C."/>
            <person name="Hollinger A."/>
            <person name="Honan T."/>
            <person name="Huard M.D."/>
            <person name="Hughes L."/>
            <person name="Hurhula B."/>
            <person name="Husby M.E."/>
            <person name="Kamat A."/>
            <person name="Kanga B."/>
            <person name="Kashin S."/>
            <person name="Khazanovich D."/>
            <person name="Kisner P."/>
            <person name="Lance K."/>
            <person name="Lara M."/>
            <person name="Lee W."/>
            <person name="Lennon N."/>
            <person name="Letendre F."/>
            <person name="LeVine R."/>
            <person name="Lipovsky A."/>
            <person name="Liu X."/>
            <person name="Liu J."/>
            <person name="Liu S."/>
            <person name="Lokyitsang T."/>
            <person name="Lokyitsang Y."/>
            <person name="Lubonja R."/>
            <person name="Lui A."/>
            <person name="MacDonald P."/>
            <person name="Magnisalis V."/>
            <person name="Maru K."/>
            <person name="Matthews C."/>
            <person name="McCusker W."/>
            <person name="McDonough S."/>
            <person name="Mehta T."/>
            <person name="Meldrim J."/>
            <person name="Meneus L."/>
            <person name="Mihai O."/>
            <person name="Mihalev A."/>
            <person name="Mihova T."/>
            <person name="Mittelman R."/>
            <person name="Mlenga V."/>
            <person name="Montmayeur A."/>
            <person name="Mulrain L."/>
            <person name="Navidi A."/>
            <person name="Naylor J."/>
            <person name="Negash T."/>
            <person name="Nguyen T."/>
            <person name="Nguyen N."/>
            <person name="Nicol R."/>
            <person name="Norbu C."/>
            <person name="Norbu N."/>
            <person name="Novod N."/>
            <person name="O'Neill B."/>
            <person name="Osman S."/>
            <person name="Markiewicz E."/>
            <person name="Oyono O.L."/>
            <person name="Patti C."/>
            <person name="Phunkhang P."/>
            <person name="Pierre F."/>
            <person name="Priest M."/>
            <person name="Raghuraman S."/>
            <person name="Rege F."/>
            <person name="Reyes R."/>
            <person name="Rise C."/>
            <person name="Rogov P."/>
            <person name="Ross K."/>
            <person name="Ryan E."/>
            <person name="Settipalli S."/>
            <person name="Shea T."/>
            <person name="Sherpa N."/>
            <person name="Shi L."/>
            <person name="Shih D."/>
            <person name="Sparrow T."/>
            <person name="Spaulding J."/>
            <person name="Stalker J."/>
            <person name="Stange-Thomann N."/>
            <person name="Stavropoulos S."/>
            <person name="Stone C."/>
            <person name="Strader C."/>
            <person name="Tesfaye S."/>
            <person name="Thomson T."/>
            <person name="Thoulutsang Y."/>
            <person name="Thoulutsang D."/>
            <person name="Topham K."/>
            <person name="Topping I."/>
            <person name="Tsamla T."/>
            <person name="Vassiliev H."/>
            <person name="Vo A."/>
            <person name="Wangchuk T."/>
            <person name="Wangdi T."/>
            <person name="Weiand M."/>
            <person name="Wilkinson J."/>
            <person name="Wilson A."/>
            <person name="Yadav S."/>
            <person name="Young G."/>
            <person name="Yu Q."/>
            <person name="Zembek L."/>
            <person name="Zhong D."/>
            <person name="Zimmer A."/>
            <person name="Zwirko Z."/>
            <person name="Jaffe D.B."/>
            <person name="Alvarez P."/>
            <person name="Brockman W."/>
            <person name="Butler J."/>
            <person name="Chin C."/>
            <person name="Gnerre S."/>
            <person name="Grabherr M."/>
            <person name="Kleber M."/>
            <person name="Mauceli E."/>
            <person name="MacCallum I."/>
        </authorList>
    </citation>
    <scope>NUCLEOTIDE SEQUENCE [LARGE SCALE GENOMIC DNA]</scope>
    <source>
        <strain evidence="3">MSH-3 / Tucson 14011-0111.49</strain>
    </source>
</reference>
<accession>B4H9E2</accession>
<dbReference type="Proteomes" id="UP000008744">
    <property type="component" value="Unassembled WGS sequence"/>
</dbReference>
<proteinExistence type="predicted"/>
<evidence type="ECO:0000313" key="2">
    <source>
        <dbReference type="EMBL" id="EDW35374.1"/>
    </source>
</evidence>
<feature type="compositionally biased region" description="Basic and acidic residues" evidence="1">
    <location>
        <begin position="74"/>
        <end position="87"/>
    </location>
</feature>
<dbReference type="EMBL" id="CH479228">
    <property type="protein sequence ID" value="EDW35374.1"/>
    <property type="molecule type" value="Genomic_DNA"/>
</dbReference>
<organism evidence="3">
    <name type="scientific">Drosophila persimilis</name>
    <name type="common">Fruit fly</name>
    <dbReference type="NCBI Taxonomy" id="7234"/>
    <lineage>
        <taxon>Eukaryota</taxon>
        <taxon>Metazoa</taxon>
        <taxon>Ecdysozoa</taxon>
        <taxon>Arthropoda</taxon>
        <taxon>Hexapoda</taxon>
        <taxon>Insecta</taxon>
        <taxon>Pterygota</taxon>
        <taxon>Neoptera</taxon>
        <taxon>Endopterygota</taxon>
        <taxon>Diptera</taxon>
        <taxon>Brachycera</taxon>
        <taxon>Muscomorpha</taxon>
        <taxon>Ephydroidea</taxon>
        <taxon>Drosophilidae</taxon>
        <taxon>Drosophila</taxon>
        <taxon>Sophophora</taxon>
    </lineage>
</organism>
<dbReference type="HOGENOM" id="CLU_2742753_0_0_1"/>
<sequence length="87" mass="9809">MAWLLPISNVKSGGERMRLRARLFCGAKVCAPFSGVTIHHPPSAIHHQRGELELETDTSSIICQQQQQQQSKPQDVERMDRTKRGAE</sequence>
<feature type="region of interest" description="Disordered" evidence="1">
    <location>
        <begin position="48"/>
        <end position="87"/>
    </location>
</feature>
<evidence type="ECO:0000256" key="1">
    <source>
        <dbReference type="SAM" id="MobiDB-lite"/>
    </source>
</evidence>
<name>B4H9E2_DROPE</name>
<dbReference type="OMA" id="FCGAKVC"/>
<gene>
    <name evidence="2" type="primary">Dper\GL15321</name>
    <name evidence="2" type="ORF">Dper_GL15321</name>
</gene>
<dbReference type="AlphaFoldDB" id="B4H9E2"/>
<keyword evidence="3" id="KW-1185">Reference proteome</keyword>